<dbReference type="EMBL" id="KZ349375">
    <property type="protein sequence ID" value="PIO65016.1"/>
    <property type="molecule type" value="Genomic_DNA"/>
</dbReference>
<organism evidence="2 3">
    <name type="scientific">Teladorsagia circumcincta</name>
    <name type="common">Brown stomach worm</name>
    <name type="synonym">Ostertagia circumcincta</name>
    <dbReference type="NCBI Taxonomy" id="45464"/>
    <lineage>
        <taxon>Eukaryota</taxon>
        <taxon>Metazoa</taxon>
        <taxon>Ecdysozoa</taxon>
        <taxon>Nematoda</taxon>
        <taxon>Chromadorea</taxon>
        <taxon>Rhabditida</taxon>
        <taxon>Rhabditina</taxon>
        <taxon>Rhabditomorpha</taxon>
        <taxon>Strongyloidea</taxon>
        <taxon>Trichostrongylidae</taxon>
        <taxon>Teladorsagia</taxon>
    </lineage>
</organism>
<dbReference type="SUPFAM" id="SSF55486">
    <property type="entry name" value="Metalloproteases ('zincins'), catalytic domain"/>
    <property type="match status" value="1"/>
</dbReference>
<dbReference type="PRINTS" id="PR00786">
    <property type="entry name" value="NEPRILYSIN"/>
</dbReference>
<keyword evidence="3" id="KW-1185">Reference proteome</keyword>
<evidence type="ECO:0000313" key="3">
    <source>
        <dbReference type="Proteomes" id="UP000230423"/>
    </source>
</evidence>
<evidence type="ECO:0000259" key="1">
    <source>
        <dbReference type="Pfam" id="PF01431"/>
    </source>
</evidence>
<dbReference type="Gene3D" id="1.10.1380.10">
    <property type="entry name" value="Neutral endopeptidase , domain2"/>
    <property type="match status" value="1"/>
</dbReference>
<dbReference type="InterPro" id="IPR042089">
    <property type="entry name" value="Peptidase_M13_dom_2"/>
</dbReference>
<dbReference type="PANTHER" id="PTHR11733:SF188">
    <property type="entry name" value="NEPRILYSIN"/>
    <property type="match status" value="1"/>
</dbReference>
<evidence type="ECO:0000313" key="2">
    <source>
        <dbReference type="EMBL" id="PIO65016.1"/>
    </source>
</evidence>
<dbReference type="PROSITE" id="PS51885">
    <property type="entry name" value="NEPRILYSIN"/>
    <property type="match status" value="1"/>
</dbReference>
<dbReference type="InterPro" id="IPR018497">
    <property type="entry name" value="Peptidase_M13_C"/>
</dbReference>
<dbReference type="PANTHER" id="PTHR11733">
    <property type="entry name" value="ZINC METALLOPROTEASE FAMILY M13 NEPRILYSIN-RELATED"/>
    <property type="match status" value="1"/>
</dbReference>
<dbReference type="AlphaFoldDB" id="A0A2G9U418"/>
<feature type="domain" description="Peptidase M13 C-terminal" evidence="1">
    <location>
        <begin position="144"/>
        <end position="280"/>
    </location>
</feature>
<dbReference type="InterPro" id="IPR000718">
    <property type="entry name" value="Peptidase_M13"/>
</dbReference>
<dbReference type="Gene3D" id="3.40.390.10">
    <property type="entry name" value="Collagenase (Catalytic Domain)"/>
    <property type="match status" value="1"/>
</dbReference>
<dbReference type="Proteomes" id="UP000230423">
    <property type="component" value="Unassembled WGS sequence"/>
</dbReference>
<gene>
    <name evidence="2" type="ORF">TELCIR_13333</name>
</gene>
<dbReference type="Pfam" id="PF01431">
    <property type="entry name" value="Peptidase_M13"/>
    <property type="match status" value="1"/>
</dbReference>
<name>A0A2G9U418_TELCI</name>
<accession>A0A2G9U418</accession>
<feature type="non-terminal residue" evidence="2">
    <location>
        <position position="1"/>
    </location>
</feature>
<dbReference type="OrthoDB" id="6475849at2759"/>
<dbReference type="InterPro" id="IPR024079">
    <property type="entry name" value="MetalloPept_cat_dom_sf"/>
</dbReference>
<dbReference type="GO" id="GO:0004222">
    <property type="term" value="F:metalloendopeptidase activity"/>
    <property type="evidence" value="ECO:0007669"/>
    <property type="project" value="InterPro"/>
</dbReference>
<proteinExistence type="predicted"/>
<sequence>LPNFSVHLIDLGYVYLKSLPHRDQLAKDTEKQVNLITERFVNMTMSLEWMSMTSRRKLRSKATAVLHNIGWPTELFGDFSDSSVIDAYHEEDYGPIIEAFNKNQYDFYTIKHILQAAFVNREAIRLLTQKADRKDFLMSPAMVNAWYQPDRNSLTVPAALWNSPFYNQDYPKAYNFAGLGTIAGHELVHGFDDEGVQYDKSGELLCKDWNQCGWMDRRSKKGFRDMAQCVVTQYSTQCCPVKEGYVHCANGATTQGENIADIGGVQATYQAYLEYMKKREEPEKSCPAWSNTLQISYSGCFTRTIGVRTMEHSILAPS</sequence>
<reference evidence="2 3" key="1">
    <citation type="submission" date="2015-09" db="EMBL/GenBank/DDBJ databases">
        <title>Draft genome of the parasitic nematode Teladorsagia circumcincta isolate WARC Sus (inbred).</title>
        <authorList>
            <person name="Mitreva M."/>
        </authorList>
    </citation>
    <scope>NUCLEOTIDE SEQUENCE [LARGE SCALE GENOMIC DNA]</scope>
    <source>
        <strain evidence="2 3">S</strain>
    </source>
</reference>
<dbReference type="GO" id="GO:0016485">
    <property type="term" value="P:protein processing"/>
    <property type="evidence" value="ECO:0007669"/>
    <property type="project" value="TreeGrafter"/>
</dbReference>
<dbReference type="GO" id="GO:0005886">
    <property type="term" value="C:plasma membrane"/>
    <property type="evidence" value="ECO:0007669"/>
    <property type="project" value="TreeGrafter"/>
</dbReference>
<protein>
    <submittedName>
        <fullName evidence="2">Peptidase family M13</fullName>
    </submittedName>
</protein>